<dbReference type="STRING" id="695939.SAMN00790413_01612"/>
<feature type="domain" description="N-acetyltransferase" evidence="1">
    <location>
        <begin position="107"/>
        <end position="235"/>
    </location>
</feature>
<dbReference type="InterPro" id="IPR000182">
    <property type="entry name" value="GNAT_dom"/>
</dbReference>
<dbReference type="InterPro" id="IPR016181">
    <property type="entry name" value="Acyl_CoA_acyltransferase"/>
</dbReference>
<reference evidence="2 3" key="1">
    <citation type="submission" date="2017-04" db="EMBL/GenBank/DDBJ databases">
        <authorList>
            <person name="Afonso C.L."/>
            <person name="Miller P.J."/>
            <person name="Scott M.A."/>
            <person name="Spackman E."/>
            <person name="Goraichik I."/>
            <person name="Dimitrov K.M."/>
            <person name="Suarez D.L."/>
            <person name="Swayne D.E."/>
        </authorList>
    </citation>
    <scope>NUCLEOTIDE SEQUENCE [LARGE SCALE GENOMIC DNA]</scope>
    <source>
        <strain evidence="2 3">KR-140</strain>
    </source>
</reference>
<proteinExistence type="predicted"/>
<dbReference type="SUPFAM" id="SSF55729">
    <property type="entry name" value="Acyl-CoA N-acyltransferases (Nat)"/>
    <property type="match status" value="1"/>
</dbReference>
<dbReference type="InterPro" id="IPR013653">
    <property type="entry name" value="GCN5-like_dom"/>
</dbReference>
<protein>
    <submittedName>
        <fullName evidence="2">Predicted acetyltransferase</fullName>
    </submittedName>
</protein>
<organism evidence="2 3">
    <name type="scientific">Deinococcus hopiensis KR-140</name>
    <dbReference type="NCBI Taxonomy" id="695939"/>
    <lineage>
        <taxon>Bacteria</taxon>
        <taxon>Thermotogati</taxon>
        <taxon>Deinococcota</taxon>
        <taxon>Deinococci</taxon>
        <taxon>Deinococcales</taxon>
        <taxon>Deinococcaceae</taxon>
        <taxon>Deinococcus</taxon>
    </lineage>
</organism>
<dbReference type="AlphaFoldDB" id="A0A1W1VH17"/>
<evidence type="ECO:0000259" key="1">
    <source>
        <dbReference type="PROSITE" id="PS51186"/>
    </source>
</evidence>
<evidence type="ECO:0000313" key="3">
    <source>
        <dbReference type="Proteomes" id="UP000192582"/>
    </source>
</evidence>
<dbReference type="Proteomes" id="UP000192582">
    <property type="component" value="Unassembled WGS sequence"/>
</dbReference>
<gene>
    <name evidence="2" type="ORF">SAMN00790413_01612</name>
</gene>
<keyword evidence="2" id="KW-0808">Transferase</keyword>
<name>A0A1W1VH17_9DEIO</name>
<sequence length="236" mass="24610">MTRSDSGAAEHVLNDPIWSALMGPHAHLAQGTGAARRYPGEVSPFCAFDVSSEGAYGDLAALLGPGEAAALLRPHPESPPPGWKLVYGAALLQLVCPLPSRLLPAPEEAVTLGATDVPEMLALVELARPGPFGPQTLSLGRYIGVQDGDRLVAMAGERLHPAGFVEVSAVCTHPEYRGRGLGASLTAEVARGIFARGLTPFLHVMPDNVGARRVYEALGFAVRAEIALSVLKPVGG</sequence>
<evidence type="ECO:0000313" key="2">
    <source>
        <dbReference type="EMBL" id="SMB92533.1"/>
    </source>
</evidence>
<dbReference type="RefSeq" id="WP_212648362.1">
    <property type="nucleotide sequence ID" value="NZ_FWWU01000009.1"/>
</dbReference>
<dbReference type="Pfam" id="PF08445">
    <property type="entry name" value="FR47"/>
    <property type="match status" value="1"/>
</dbReference>
<accession>A0A1W1VH17</accession>
<dbReference type="PROSITE" id="PS51186">
    <property type="entry name" value="GNAT"/>
    <property type="match status" value="1"/>
</dbReference>
<keyword evidence="3" id="KW-1185">Reference proteome</keyword>
<dbReference type="GO" id="GO:0016747">
    <property type="term" value="F:acyltransferase activity, transferring groups other than amino-acyl groups"/>
    <property type="evidence" value="ECO:0007669"/>
    <property type="project" value="InterPro"/>
</dbReference>
<dbReference type="EMBL" id="FWWU01000009">
    <property type="protein sequence ID" value="SMB92533.1"/>
    <property type="molecule type" value="Genomic_DNA"/>
</dbReference>
<dbReference type="Gene3D" id="3.40.630.30">
    <property type="match status" value="1"/>
</dbReference>
<dbReference type="CDD" id="cd04301">
    <property type="entry name" value="NAT_SF"/>
    <property type="match status" value="1"/>
</dbReference>